<dbReference type="InterPro" id="IPR006118">
    <property type="entry name" value="Recombinase_CS"/>
</dbReference>
<dbReference type="Gene3D" id="1.10.10.60">
    <property type="entry name" value="Homeodomain-like"/>
    <property type="match status" value="1"/>
</dbReference>
<dbReference type="PROSITE" id="PS00397">
    <property type="entry name" value="RECOMBINASES_1"/>
    <property type="match status" value="1"/>
</dbReference>
<accession>A0A0D6PL99</accession>
<feature type="active site" description="O-(5'-phospho-DNA)-serine intermediate" evidence="5 6">
    <location>
        <position position="11"/>
    </location>
</feature>
<dbReference type="CDD" id="cd00569">
    <property type="entry name" value="HTH_Hin_like"/>
    <property type="match status" value="1"/>
</dbReference>
<evidence type="ECO:0000256" key="3">
    <source>
        <dbReference type="ARBA" id="ARBA00023125"/>
    </source>
</evidence>
<comment type="caution">
    <text evidence="8">The sequence shown here is derived from an EMBL/GenBank/DDBJ whole genome shotgun (WGS) entry which is preliminary data.</text>
</comment>
<keyword evidence="2" id="KW-0229">DNA integration</keyword>
<name>A0A0D6PL99_9PROT</name>
<evidence type="ECO:0000313" key="8">
    <source>
        <dbReference type="EMBL" id="GAN81993.1"/>
    </source>
</evidence>
<keyword evidence="3" id="KW-0238">DNA-binding</keyword>
<evidence type="ECO:0000256" key="6">
    <source>
        <dbReference type="PROSITE-ProRule" id="PRU10137"/>
    </source>
</evidence>
<dbReference type="GO" id="GO:0003677">
    <property type="term" value="F:DNA binding"/>
    <property type="evidence" value="ECO:0007669"/>
    <property type="project" value="UniProtKB-KW"/>
</dbReference>
<comment type="similarity">
    <text evidence="1">Belongs to the site-specific recombinase resolvase family.</text>
</comment>
<dbReference type="OrthoDB" id="9800103at2"/>
<evidence type="ECO:0000256" key="2">
    <source>
        <dbReference type="ARBA" id="ARBA00022908"/>
    </source>
</evidence>
<evidence type="ECO:0000313" key="9">
    <source>
        <dbReference type="Proteomes" id="UP000032668"/>
    </source>
</evidence>
<keyword evidence="4" id="KW-0233">DNA recombination</keyword>
<feature type="domain" description="Resolvase/invertase-type recombinase catalytic" evidence="7">
    <location>
        <begin position="3"/>
        <end position="143"/>
    </location>
</feature>
<evidence type="ECO:0000256" key="5">
    <source>
        <dbReference type="PIRSR" id="PIRSR606118-50"/>
    </source>
</evidence>
<proteinExistence type="inferred from homology"/>
<dbReference type="AlphaFoldDB" id="A0A0D6PL99"/>
<organism evidence="8 9">
    <name type="scientific">Acidocella aminolytica 101 = DSM 11237</name>
    <dbReference type="NCBI Taxonomy" id="1120923"/>
    <lineage>
        <taxon>Bacteria</taxon>
        <taxon>Pseudomonadati</taxon>
        <taxon>Pseudomonadota</taxon>
        <taxon>Alphaproteobacteria</taxon>
        <taxon>Acetobacterales</taxon>
        <taxon>Acidocellaceae</taxon>
        <taxon>Acidocella</taxon>
    </lineage>
</organism>
<dbReference type="PANTHER" id="PTHR30461:SF2">
    <property type="entry name" value="SERINE RECOMBINASE PINE-RELATED"/>
    <property type="match status" value="1"/>
</dbReference>
<evidence type="ECO:0000256" key="1">
    <source>
        <dbReference type="ARBA" id="ARBA00009913"/>
    </source>
</evidence>
<dbReference type="SUPFAM" id="SSF46689">
    <property type="entry name" value="Homeodomain-like"/>
    <property type="match status" value="1"/>
</dbReference>
<dbReference type="InterPro" id="IPR006119">
    <property type="entry name" value="Resolv_N"/>
</dbReference>
<dbReference type="Gene3D" id="3.40.50.1390">
    <property type="entry name" value="Resolvase, N-terminal catalytic domain"/>
    <property type="match status" value="1"/>
</dbReference>
<dbReference type="PROSITE" id="PS51736">
    <property type="entry name" value="RECOMBINASES_3"/>
    <property type="match status" value="1"/>
</dbReference>
<dbReference type="Pfam" id="PF00239">
    <property type="entry name" value="Resolvase"/>
    <property type="match status" value="1"/>
</dbReference>
<dbReference type="GO" id="GO:0000150">
    <property type="term" value="F:DNA strand exchange activity"/>
    <property type="evidence" value="ECO:0007669"/>
    <property type="project" value="InterPro"/>
</dbReference>
<dbReference type="SUPFAM" id="SSF53041">
    <property type="entry name" value="Resolvase-like"/>
    <property type="match status" value="1"/>
</dbReference>
<dbReference type="InterPro" id="IPR009057">
    <property type="entry name" value="Homeodomain-like_sf"/>
</dbReference>
<dbReference type="EMBL" id="BANC01000134">
    <property type="protein sequence ID" value="GAN81993.1"/>
    <property type="molecule type" value="Genomic_DNA"/>
</dbReference>
<dbReference type="Proteomes" id="UP000032668">
    <property type="component" value="Unassembled WGS sequence"/>
</dbReference>
<keyword evidence="9" id="KW-1185">Reference proteome</keyword>
<dbReference type="RefSeq" id="WP_048880379.1">
    <property type="nucleotide sequence ID" value="NZ_BANC01000134.1"/>
</dbReference>
<dbReference type="GO" id="GO:0015074">
    <property type="term" value="P:DNA integration"/>
    <property type="evidence" value="ECO:0007669"/>
    <property type="project" value="UniProtKB-KW"/>
</dbReference>
<protein>
    <submittedName>
        <fullName evidence="8">DNA recombinase/resolvase</fullName>
    </submittedName>
</protein>
<gene>
    <name evidence="8" type="ORF">Aam_136_001</name>
</gene>
<dbReference type="STRING" id="1120923.SAMN02746095_03653"/>
<dbReference type="PROSITE" id="PS00398">
    <property type="entry name" value="RECOMBINASES_2"/>
    <property type="match status" value="1"/>
</dbReference>
<evidence type="ECO:0000259" key="7">
    <source>
        <dbReference type="PROSITE" id="PS51736"/>
    </source>
</evidence>
<evidence type="ECO:0000256" key="4">
    <source>
        <dbReference type="ARBA" id="ARBA00023172"/>
    </source>
</evidence>
<reference evidence="8 9" key="1">
    <citation type="submission" date="2012-11" db="EMBL/GenBank/DDBJ databases">
        <title>Whole genome sequence of Acidocella aminolytica 101 = DSM 11237.</title>
        <authorList>
            <person name="Azuma Y."/>
            <person name="Higashiura N."/>
            <person name="Hirakawa H."/>
            <person name="Matsushita K."/>
        </authorList>
    </citation>
    <scope>NUCLEOTIDE SEQUENCE [LARGE SCALE GENOMIC DNA]</scope>
    <source>
        <strain evidence="9">101 / DSM 11237</strain>
    </source>
</reference>
<dbReference type="PANTHER" id="PTHR30461">
    <property type="entry name" value="DNA-INVERTASE FROM LAMBDOID PROPHAGE"/>
    <property type="match status" value="1"/>
</dbReference>
<dbReference type="SMART" id="SM00857">
    <property type="entry name" value="Resolvase"/>
    <property type="match status" value="1"/>
</dbReference>
<dbReference type="InterPro" id="IPR036162">
    <property type="entry name" value="Resolvase-like_N_sf"/>
</dbReference>
<dbReference type="InterPro" id="IPR050639">
    <property type="entry name" value="SSR_resolvase"/>
</dbReference>
<dbReference type="CDD" id="cd03768">
    <property type="entry name" value="SR_ResInv"/>
    <property type="match status" value="1"/>
</dbReference>
<sequence>MSRVFLYARVSTVEQTAENQIAEAKAAGFAIRPNRIIMETISGSVATRQRPEFRRLLDRLEDGDVLVVTKLDRLGRSALDVRATVDALAGVGVRLHCLALGGVDLTSSAGRMTMQVIAAVAEFERDLLIERTQTGVQRAKANGKVIGRPASLTDEQKVAVREARGSGASISSLARAYKVSRQTIGRVCE</sequence>